<keyword evidence="3" id="KW-1185">Reference proteome</keyword>
<feature type="transmembrane region" description="Helical" evidence="1">
    <location>
        <begin position="208"/>
        <end position="230"/>
    </location>
</feature>
<dbReference type="PIRSF" id="PIRSF009160">
    <property type="entry name" value="UCP009160"/>
    <property type="match status" value="1"/>
</dbReference>
<dbReference type="Pfam" id="PF12811">
    <property type="entry name" value="BaxI_1"/>
    <property type="match status" value="1"/>
</dbReference>
<dbReference type="AlphaFoldDB" id="K6V741"/>
<organism evidence="2 3">
    <name type="scientific">Austwickia chelonae NBRC 105200</name>
    <dbReference type="NCBI Taxonomy" id="1184607"/>
    <lineage>
        <taxon>Bacteria</taxon>
        <taxon>Bacillati</taxon>
        <taxon>Actinomycetota</taxon>
        <taxon>Actinomycetes</taxon>
        <taxon>Micrococcales</taxon>
        <taxon>Dermatophilaceae</taxon>
        <taxon>Austwickia</taxon>
    </lineage>
</organism>
<evidence type="ECO:0000256" key="1">
    <source>
        <dbReference type="SAM" id="Phobius"/>
    </source>
</evidence>
<feature type="transmembrane region" description="Helical" evidence="1">
    <location>
        <begin position="69"/>
        <end position="87"/>
    </location>
</feature>
<proteinExistence type="predicted"/>
<dbReference type="InterPro" id="IPR010539">
    <property type="entry name" value="BaxI_1-like"/>
</dbReference>
<dbReference type="PANTHER" id="PTHR41282">
    <property type="entry name" value="CONSERVED TRANSMEMBRANE PROTEIN-RELATED"/>
    <property type="match status" value="1"/>
</dbReference>
<sequence>MSNPVFNQVKKQVEEKRYAGFGSGQSSYGQQTQGYGTPGADQLNEMYQQPAAGPVQTGRVTVDDVIMKSMTLFGLLAVATVVSWFTMTVNPAIGMLMWMVGLVGTLGIGIAMFFMKSVNIPLIVTYAVLEGLFVGAISRVFERAFPGVVSTAVLATLCVFGAMFVGWKAGYIKVTARSRRIVGMIIMGYLLFMVINLVFALVSGKSGGLLTFGSPLSIGVSLLVVCLAAYTLAVDFESIQEAVDAGMPEKYSWLLAHGLMVSVVWLYLELLRLIAQLRD</sequence>
<reference evidence="2 3" key="1">
    <citation type="submission" date="2012-08" db="EMBL/GenBank/DDBJ databases">
        <title>Whole genome shotgun sequence of Austwickia chelonae NBRC 105200.</title>
        <authorList>
            <person name="Yoshida I."/>
            <person name="Hosoyama A."/>
            <person name="Tsuchikane K."/>
            <person name="Katsumata H."/>
            <person name="Ando Y."/>
            <person name="Ohji S."/>
            <person name="Hamada M."/>
            <person name="Tamura T."/>
            <person name="Yamazoe A."/>
            <person name="Yamazaki S."/>
            <person name="Fujita N."/>
        </authorList>
    </citation>
    <scope>NUCLEOTIDE SEQUENCE [LARGE SCALE GENOMIC DNA]</scope>
    <source>
        <strain evidence="2 3">NBRC 105200</strain>
    </source>
</reference>
<accession>K6V741</accession>
<dbReference type="STRING" id="100225.SAMN05421595_0534"/>
<gene>
    <name evidence="2" type="ORF">AUCHE_08_02620</name>
</gene>
<name>K6V741_9MICO</name>
<keyword evidence="1" id="KW-1133">Transmembrane helix</keyword>
<keyword evidence="1" id="KW-0812">Transmembrane</keyword>
<dbReference type="Proteomes" id="UP000008495">
    <property type="component" value="Unassembled WGS sequence"/>
</dbReference>
<dbReference type="EMBL" id="BAGZ01000008">
    <property type="protein sequence ID" value="GAB78018.1"/>
    <property type="molecule type" value="Genomic_DNA"/>
</dbReference>
<dbReference type="OrthoDB" id="116480at2"/>
<feature type="transmembrane region" description="Helical" evidence="1">
    <location>
        <begin position="147"/>
        <end position="169"/>
    </location>
</feature>
<feature type="transmembrane region" description="Helical" evidence="1">
    <location>
        <begin position="122"/>
        <end position="141"/>
    </location>
</feature>
<dbReference type="PANTHER" id="PTHR41282:SF1">
    <property type="entry name" value="CONSERVED TRANSMEMBRANE PROTEIN-RELATED"/>
    <property type="match status" value="1"/>
</dbReference>
<dbReference type="RefSeq" id="WP_006502772.1">
    <property type="nucleotide sequence ID" value="NZ_BAGZ01000008.1"/>
</dbReference>
<evidence type="ECO:0000313" key="2">
    <source>
        <dbReference type="EMBL" id="GAB78018.1"/>
    </source>
</evidence>
<feature type="transmembrane region" description="Helical" evidence="1">
    <location>
        <begin position="181"/>
        <end position="202"/>
    </location>
</feature>
<evidence type="ECO:0008006" key="4">
    <source>
        <dbReference type="Google" id="ProtNLM"/>
    </source>
</evidence>
<feature type="transmembrane region" description="Helical" evidence="1">
    <location>
        <begin position="93"/>
        <end position="115"/>
    </location>
</feature>
<feature type="transmembrane region" description="Helical" evidence="1">
    <location>
        <begin position="251"/>
        <end position="268"/>
    </location>
</feature>
<keyword evidence="1" id="KW-0472">Membrane</keyword>
<protein>
    <recommendedName>
        <fullName evidence="4">Bax inhibitor-1/YccA family protein</fullName>
    </recommendedName>
</protein>
<evidence type="ECO:0000313" key="3">
    <source>
        <dbReference type="Proteomes" id="UP000008495"/>
    </source>
</evidence>
<comment type="caution">
    <text evidence="2">The sequence shown here is derived from an EMBL/GenBank/DDBJ whole genome shotgun (WGS) entry which is preliminary data.</text>
</comment>
<dbReference type="eggNOG" id="COG4760">
    <property type="taxonomic scope" value="Bacteria"/>
</dbReference>